<evidence type="ECO:0000313" key="7">
    <source>
        <dbReference type="EMBL" id="KAF2815605.1"/>
    </source>
</evidence>
<dbReference type="Gene3D" id="3.40.1210.10">
    <property type="entry name" value="Survival protein SurE-like phosphatase/nucleotidase"/>
    <property type="match status" value="1"/>
</dbReference>
<comment type="similarity">
    <text evidence="1">Belongs to the SurE nucleotidase family.</text>
</comment>
<reference evidence="7 9" key="1">
    <citation type="journal article" date="2020" name="Stud. Mycol.">
        <title>101 Dothideomycetes genomes: a test case for predicting lifestyles and emergence of pathogens.</title>
        <authorList>
            <person name="Haridas S."/>
            <person name="Albert R."/>
            <person name="Binder M."/>
            <person name="Bloem J."/>
            <person name="Labutti K."/>
            <person name="Salamov A."/>
            <person name="Andreopoulos B."/>
            <person name="Baker S."/>
            <person name="Barry K."/>
            <person name="Bills G."/>
            <person name="Bluhm B."/>
            <person name="Cannon C."/>
            <person name="Castanera R."/>
            <person name="Culley D."/>
            <person name="Daum C."/>
            <person name="Ezra D."/>
            <person name="Gonzalez J."/>
            <person name="Henrissat B."/>
            <person name="Kuo A."/>
            <person name="Liang C."/>
            <person name="Lipzen A."/>
            <person name="Lutzoni F."/>
            <person name="Magnuson J."/>
            <person name="Mondo S."/>
            <person name="Nolan M."/>
            <person name="Ohm R."/>
            <person name="Pangilinan J."/>
            <person name="Park H.-J."/>
            <person name="Ramirez L."/>
            <person name="Alfaro M."/>
            <person name="Sun H."/>
            <person name="Tritt A."/>
            <person name="Yoshinaga Y."/>
            <person name="Zwiers L.-H."/>
            <person name="Turgeon B."/>
            <person name="Goodwin S."/>
            <person name="Spatafora J."/>
            <person name="Crous P."/>
            <person name="Grigoriev I."/>
        </authorList>
    </citation>
    <scope>NUCLEOTIDE SEQUENCE</scope>
    <source>
        <strain evidence="7 9">CBS 304.34</strain>
    </source>
</reference>
<dbReference type="AlphaFoldDB" id="A0A6A6Z5X0"/>
<feature type="domain" description="Survival protein SurE-like phosphatase/nucleotidase" evidence="6">
    <location>
        <begin position="18"/>
        <end position="218"/>
    </location>
</feature>
<dbReference type="PANTHER" id="PTHR30457">
    <property type="entry name" value="5'-NUCLEOTIDASE SURE"/>
    <property type="match status" value="1"/>
</dbReference>
<dbReference type="InterPro" id="IPR002828">
    <property type="entry name" value="SurE-like_Pase/nucleotidase"/>
</dbReference>
<keyword evidence="3" id="KW-0378">Hydrolase</keyword>
<proteinExistence type="inferred from homology"/>
<keyword evidence="5" id="KW-0732">Signal</keyword>
<keyword evidence="2" id="KW-0479">Metal-binding</keyword>
<feature type="chain" id="PRO_5044629604" evidence="5">
    <location>
        <begin position="16"/>
        <end position="300"/>
    </location>
</feature>
<reference evidence="9" key="3">
    <citation type="submission" date="2025-04" db="UniProtKB">
        <authorList>
            <consortium name="RefSeq"/>
        </authorList>
    </citation>
    <scope>IDENTIFICATION</scope>
    <source>
        <strain evidence="9">CBS 304.34</strain>
    </source>
</reference>
<evidence type="ECO:0000256" key="2">
    <source>
        <dbReference type="ARBA" id="ARBA00022723"/>
    </source>
</evidence>
<dbReference type="Pfam" id="PF01975">
    <property type="entry name" value="SurE"/>
    <property type="match status" value="1"/>
</dbReference>
<evidence type="ECO:0000256" key="3">
    <source>
        <dbReference type="ARBA" id="ARBA00022801"/>
    </source>
</evidence>
<reference evidence="9" key="2">
    <citation type="submission" date="2020-04" db="EMBL/GenBank/DDBJ databases">
        <authorList>
            <consortium name="NCBI Genome Project"/>
        </authorList>
    </citation>
    <scope>NUCLEOTIDE SEQUENCE</scope>
    <source>
        <strain evidence="9">CBS 304.34</strain>
    </source>
</reference>
<dbReference type="EMBL" id="MU003693">
    <property type="protein sequence ID" value="KAF2815605.1"/>
    <property type="molecule type" value="Genomic_DNA"/>
</dbReference>
<gene>
    <name evidence="7 9" type="ORF">BDZ99DRAFT_119272</name>
</gene>
<evidence type="ECO:0000256" key="4">
    <source>
        <dbReference type="SAM" id="MobiDB-lite"/>
    </source>
</evidence>
<feature type="signal peptide" evidence="5">
    <location>
        <begin position="1"/>
        <end position="15"/>
    </location>
</feature>
<dbReference type="RefSeq" id="XP_033582569.1">
    <property type="nucleotide sequence ID" value="XM_033712503.1"/>
</dbReference>
<dbReference type="SUPFAM" id="SSF64167">
    <property type="entry name" value="SurE-like"/>
    <property type="match status" value="1"/>
</dbReference>
<evidence type="ECO:0000259" key="6">
    <source>
        <dbReference type="Pfam" id="PF01975"/>
    </source>
</evidence>
<sequence length="300" mass="31010">MRLLVPAFLPLAALAARIVQSNDDGWAEINIRVLYKVLADAGNDVILSGPAENQSGRGSLDSPPTNRTSPCEFNSCQAGSATGFNATNPRLNWVNSFPVTSIKHGIDNVAPQFFGDSKPDIAVTGPNVGSNLGLINSFSGTVGAASYAAGTASIPAIAFSGKSGEQTGFDQPTPLYTSVYADLALNLTSTMIASGTPLLPTGVFLNVNFPDVSASTCSSASDFKFVFSRIHTNILPASIDPDVYTCGNGKRLPTESKVVGTAGCYVSVSPGKASDKSTVDAATQAIVLDKLKGILSCLPV</sequence>
<evidence type="ECO:0000313" key="9">
    <source>
        <dbReference type="RefSeq" id="XP_033582569.1"/>
    </source>
</evidence>
<feature type="compositionally biased region" description="Polar residues" evidence="4">
    <location>
        <begin position="51"/>
        <end position="69"/>
    </location>
</feature>
<feature type="region of interest" description="Disordered" evidence="4">
    <location>
        <begin position="49"/>
        <end position="69"/>
    </location>
</feature>
<dbReference type="InterPro" id="IPR030048">
    <property type="entry name" value="SurE"/>
</dbReference>
<dbReference type="InterPro" id="IPR036523">
    <property type="entry name" value="SurE-like_sf"/>
</dbReference>
<protein>
    <submittedName>
        <fullName evidence="7 9">Acid phosphatase</fullName>
    </submittedName>
</protein>
<dbReference type="GO" id="GO:0046872">
    <property type="term" value="F:metal ion binding"/>
    <property type="evidence" value="ECO:0007669"/>
    <property type="project" value="UniProtKB-KW"/>
</dbReference>
<dbReference type="PANTHER" id="PTHR30457:SF0">
    <property type="entry name" value="PHOSPHATASE, PUTATIVE (AFU_ORTHOLOGUE AFUA_4G01070)-RELATED"/>
    <property type="match status" value="1"/>
</dbReference>
<accession>A0A6A6Z5X0</accession>
<keyword evidence="8" id="KW-1185">Reference proteome</keyword>
<name>A0A6A6Z5X0_9PEZI</name>
<evidence type="ECO:0000313" key="8">
    <source>
        <dbReference type="Proteomes" id="UP000504636"/>
    </source>
</evidence>
<evidence type="ECO:0000256" key="5">
    <source>
        <dbReference type="SAM" id="SignalP"/>
    </source>
</evidence>
<evidence type="ECO:0000256" key="1">
    <source>
        <dbReference type="ARBA" id="ARBA00011062"/>
    </source>
</evidence>
<dbReference type="GO" id="GO:0008252">
    <property type="term" value="F:nucleotidase activity"/>
    <property type="evidence" value="ECO:0007669"/>
    <property type="project" value="InterPro"/>
</dbReference>
<organism evidence="7">
    <name type="scientific">Mytilinidion resinicola</name>
    <dbReference type="NCBI Taxonomy" id="574789"/>
    <lineage>
        <taxon>Eukaryota</taxon>
        <taxon>Fungi</taxon>
        <taxon>Dikarya</taxon>
        <taxon>Ascomycota</taxon>
        <taxon>Pezizomycotina</taxon>
        <taxon>Dothideomycetes</taxon>
        <taxon>Pleosporomycetidae</taxon>
        <taxon>Mytilinidiales</taxon>
        <taxon>Mytilinidiaceae</taxon>
        <taxon>Mytilinidion</taxon>
    </lineage>
</organism>
<dbReference type="OrthoDB" id="4018688at2759"/>
<dbReference type="GeneID" id="54453396"/>
<dbReference type="Proteomes" id="UP000504636">
    <property type="component" value="Unplaced"/>
</dbReference>